<dbReference type="EMBL" id="SZQA01000009">
    <property type="protein sequence ID" value="TKK88741.1"/>
    <property type="molecule type" value="Genomic_DNA"/>
</dbReference>
<dbReference type="InterPro" id="IPR035906">
    <property type="entry name" value="MetI-like_sf"/>
</dbReference>
<dbReference type="AlphaFoldDB" id="A0A4U3MHK8"/>
<evidence type="ECO:0000313" key="11">
    <source>
        <dbReference type="Proteomes" id="UP000308705"/>
    </source>
</evidence>
<gene>
    <name evidence="10" type="ORF">FDA94_11655</name>
</gene>
<feature type="transmembrane region" description="Helical" evidence="8">
    <location>
        <begin position="196"/>
        <end position="217"/>
    </location>
</feature>
<comment type="caution">
    <text evidence="10">The sequence shown here is derived from an EMBL/GenBank/DDBJ whole genome shotgun (WGS) entry which is preliminary data.</text>
</comment>
<feature type="transmembrane region" description="Helical" evidence="8">
    <location>
        <begin position="9"/>
        <end position="30"/>
    </location>
</feature>
<dbReference type="InterPro" id="IPR000515">
    <property type="entry name" value="MetI-like"/>
</dbReference>
<sequence length="264" mass="27995">MAGVTWRRLTLGVAAVYFLVPLAIAVWFTVYNESLGFSLGAYGRIVSAPGFGESLLKSLLLGAAVIVLVLLLALPALLAVRLGAPGLRPVLETITTLPLIVPPITYVVGIANALRGGTDALAATPFWQTLISIQDEDFPVVLVLAYVMLALPFAYRSLDTGLRAVDVRTLVEAARNLGASWPYVLFRVILPNLRSAVAGASFLSLALVMGEYTIAALMGYRTFPVWIVTVSGSDGQLSVALSVLSLGLIWLLLLTLSGAGRKSK</sequence>
<dbReference type="RefSeq" id="WP_137247080.1">
    <property type="nucleotide sequence ID" value="NZ_SZQA01000009.1"/>
</dbReference>
<dbReference type="Proteomes" id="UP000308705">
    <property type="component" value="Unassembled WGS sequence"/>
</dbReference>
<keyword evidence="2 8" id="KW-0813">Transport</keyword>
<feature type="transmembrane region" description="Helical" evidence="8">
    <location>
        <begin position="96"/>
        <end position="118"/>
    </location>
</feature>
<feature type="transmembrane region" description="Helical" evidence="8">
    <location>
        <begin position="59"/>
        <end position="84"/>
    </location>
</feature>
<protein>
    <submittedName>
        <fullName evidence="10">ABC transporter permease subunit</fullName>
    </submittedName>
</protein>
<evidence type="ECO:0000256" key="2">
    <source>
        <dbReference type="ARBA" id="ARBA00022448"/>
    </source>
</evidence>
<keyword evidence="6 8" id="KW-1133">Transmembrane helix</keyword>
<dbReference type="PROSITE" id="PS50928">
    <property type="entry name" value="ABC_TM1"/>
    <property type="match status" value="1"/>
</dbReference>
<dbReference type="PANTHER" id="PTHR43357">
    <property type="entry name" value="INNER MEMBRANE ABC TRANSPORTER PERMEASE PROTEIN YDCV"/>
    <property type="match status" value="1"/>
</dbReference>
<evidence type="ECO:0000259" key="9">
    <source>
        <dbReference type="PROSITE" id="PS50928"/>
    </source>
</evidence>
<evidence type="ECO:0000256" key="7">
    <source>
        <dbReference type="ARBA" id="ARBA00023136"/>
    </source>
</evidence>
<dbReference type="Pfam" id="PF00528">
    <property type="entry name" value="BPD_transp_1"/>
    <property type="match status" value="1"/>
</dbReference>
<keyword evidence="4" id="KW-0997">Cell inner membrane</keyword>
<dbReference type="CDD" id="cd06261">
    <property type="entry name" value="TM_PBP2"/>
    <property type="match status" value="1"/>
</dbReference>
<feature type="domain" description="ABC transmembrane type-1" evidence="9">
    <location>
        <begin position="55"/>
        <end position="256"/>
    </location>
</feature>
<feature type="transmembrane region" description="Helical" evidence="8">
    <location>
        <begin position="138"/>
        <end position="155"/>
    </location>
</feature>
<evidence type="ECO:0000256" key="1">
    <source>
        <dbReference type="ARBA" id="ARBA00004429"/>
    </source>
</evidence>
<evidence type="ECO:0000256" key="4">
    <source>
        <dbReference type="ARBA" id="ARBA00022519"/>
    </source>
</evidence>
<evidence type="ECO:0000256" key="3">
    <source>
        <dbReference type="ARBA" id="ARBA00022475"/>
    </source>
</evidence>
<comment type="subcellular location">
    <subcellularLocation>
        <location evidence="1">Cell inner membrane</location>
        <topology evidence="1">Multi-pass membrane protein</topology>
    </subcellularLocation>
    <subcellularLocation>
        <location evidence="8">Cell membrane</location>
        <topology evidence="8">Multi-pass membrane protein</topology>
    </subcellularLocation>
</comment>
<keyword evidence="11" id="KW-1185">Reference proteome</keyword>
<keyword evidence="5 8" id="KW-0812">Transmembrane</keyword>
<dbReference type="Gene3D" id="1.10.3720.10">
    <property type="entry name" value="MetI-like"/>
    <property type="match status" value="1"/>
</dbReference>
<organism evidence="10 11">
    <name type="scientific">Herbidospora galbida</name>
    <dbReference type="NCBI Taxonomy" id="2575442"/>
    <lineage>
        <taxon>Bacteria</taxon>
        <taxon>Bacillati</taxon>
        <taxon>Actinomycetota</taxon>
        <taxon>Actinomycetes</taxon>
        <taxon>Streptosporangiales</taxon>
        <taxon>Streptosporangiaceae</taxon>
        <taxon>Herbidospora</taxon>
    </lineage>
</organism>
<accession>A0A4U3MHK8</accession>
<keyword evidence="3" id="KW-1003">Cell membrane</keyword>
<keyword evidence="7 8" id="KW-0472">Membrane</keyword>
<dbReference type="SUPFAM" id="SSF161098">
    <property type="entry name" value="MetI-like"/>
    <property type="match status" value="1"/>
</dbReference>
<dbReference type="GO" id="GO:0005886">
    <property type="term" value="C:plasma membrane"/>
    <property type="evidence" value="ECO:0007669"/>
    <property type="project" value="UniProtKB-SubCell"/>
</dbReference>
<proteinExistence type="inferred from homology"/>
<name>A0A4U3MHK8_9ACTN</name>
<dbReference type="PANTHER" id="PTHR43357:SF4">
    <property type="entry name" value="INNER MEMBRANE ABC TRANSPORTER PERMEASE PROTEIN YDCV"/>
    <property type="match status" value="1"/>
</dbReference>
<evidence type="ECO:0000256" key="6">
    <source>
        <dbReference type="ARBA" id="ARBA00022989"/>
    </source>
</evidence>
<reference evidence="10 11" key="1">
    <citation type="submission" date="2019-04" db="EMBL/GenBank/DDBJ databases">
        <title>Herbidospora sp. NEAU-GS14.nov., a novel actinomycete isolated from soil.</title>
        <authorList>
            <person name="Han L."/>
        </authorList>
    </citation>
    <scope>NUCLEOTIDE SEQUENCE [LARGE SCALE GENOMIC DNA]</scope>
    <source>
        <strain evidence="10 11">NEAU-GS14</strain>
    </source>
</reference>
<comment type="similarity">
    <text evidence="8">Belongs to the binding-protein-dependent transport system permease family.</text>
</comment>
<feature type="transmembrane region" description="Helical" evidence="8">
    <location>
        <begin position="237"/>
        <end position="256"/>
    </location>
</feature>
<dbReference type="OrthoDB" id="5622164at2"/>
<evidence type="ECO:0000313" key="10">
    <source>
        <dbReference type="EMBL" id="TKK88741.1"/>
    </source>
</evidence>
<evidence type="ECO:0000256" key="5">
    <source>
        <dbReference type="ARBA" id="ARBA00022692"/>
    </source>
</evidence>
<dbReference type="GO" id="GO:0055085">
    <property type="term" value="P:transmembrane transport"/>
    <property type="evidence" value="ECO:0007669"/>
    <property type="project" value="InterPro"/>
</dbReference>
<evidence type="ECO:0000256" key="8">
    <source>
        <dbReference type="RuleBase" id="RU363032"/>
    </source>
</evidence>